<dbReference type="AlphaFoldDB" id="A0A482W309"/>
<feature type="region of interest" description="Disordered" evidence="1">
    <location>
        <begin position="337"/>
        <end position="365"/>
    </location>
</feature>
<feature type="region of interest" description="Disordered" evidence="1">
    <location>
        <begin position="694"/>
        <end position="716"/>
    </location>
</feature>
<feature type="compositionally biased region" description="Polar residues" evidence="1">
    <location>
        <begin position="17"/>
        <end position="26"/>
    </location>
</feature>
<feature type="region of interest" description="Disordered" evidence="1">
    <location>
        <begin position="1"/>
        <end position="86"/>
    </location>
</feature>
<feature type="compositionally biased region" description="Polar residues" evidence="1">
    <location>
        <begin position="695"/>
        <end position="705"/>
    </location>
</feature>
<feature type="region of interest" description="Disordered" evidence="1">
    <location>
        <begin position="235"/>
        <end position="305"/>
    </location>
</feature>
<feature type="compositionally biased region" description="Basic and acidic residues" evidence="1">
    <location>
        <begin position="1"/>
        <end position="12"/>
    </location>
</feature>
<evidence type="ECO:0000313" key="2">
    <source>
        <dbReference type="EMBL" id="RZC39335.1"/>
    </source>
</evidence>
<dbReference type="STRING" id="1661398.A0A482W309"/>
<accession>A0A482W309</accession>
<proteinExistence type="predicted"/>
<feature type="compositionally biased region" description="Low complexity" evidence="1">
    <location>
        <begin position="69"/>
        <end position="82"/>
    </location>
</feature>
<gene>
    <name evidence="2" type="ORF">BDFB_000962</name>
</gene>
<sequence>MSPKHQIYDATKRQPNKRTLYNGNVESDTKTTTTSTTTPKTITETETSTRYTNTSYTTFSDNSDSAYTNSRSNFSESSNNNSTTPEIHKQIAEDTEVSNQDPNNSAVQLKTETPKFIKYTSGANETATQTVGTTNVNVISNVQLSQSTLDLIFNQVMQDVKNSPSSEVDVMNNRDFSSEPNIVQVKQIPSFYLKRKEDVVDNSEHSRIVKCMISNVGIGSPYTKPPEVPQIAVPRFSARPQTSSMEVNMSSGESTDKESDTVSLVDSLEDTSSLRTDPIPSETVVKSDVSLELPDNSDNRKTPSKPTAFFIPIEIENSSGFKAVSDHLPDKVRNRLARRQQKREEKLQTKSKQSSSRSDSNYISASDNGNHIHFIVDNGSDVNLNSVSLPEVNYSKSKKRSNKPLLPSIESFRRIKIDKNVKYDDKREQKINKSIKRKSVKENSSENVYNSKTKQSHWMPKVKNKNEKLSPLYTTKNEYVYDYGPRRIYHKTEFNNSNKRIEILEIMECVDTSEKLSQQFSKAKSKIPVLISHKLPKINQKSKIEKPTFLDLNNVQLSDPKLDQLIANILIETLNIPDIQASVSSKSPIQENHIFVEKNLNEKEPSETHPPPKHSPSPNKYQQKFEVIPEELSVQSSTENDFCNNNNESKNNKSSSPVVEEKSSYQGKAAVAVVKDENFSSIPKGWITFYMLHNNRGSPDSTSDEGINLSKKYQKS</sequence>
<feature type="region of interest" description="Disordered" evidence="1">
    <location>
        <begin position="636"/>
        <end position="665"/>
    </location>
</feature>
<feature type="compositionally biased region" description="Polar residues" evidence="1">
    <location>
        <begin position="239"/>
        <end position="253"/>
    </location>
</feature>
<reference evidence="2 3" key="1">
    <citation type="submission" date="2017-03" db="EMBL/GenBank/DDBJ databases">
        <title>Genome of the blue death feigning beetle - Asbolus verrucosus.</title>
        <authorList>
            <person name="Rider S.D."/>
        </authorList>
    </citation>
    <scope>NUCLEOTIDE SEQUENCE [LARGE SCALE GENOMIC DNA]</scope>
    <source>
        <strain evidence="2">Butters</strain>
        <tissue evidence="2">Head and leg muscle</tissue>
    </source>
</reference>
<comment type="caution">
    <text evidence="2">The sequence shown here is derived from an EMBL/GenBank/DDBJ whole genome shotgun (WGS) entry which is preliminary data.</text>
</comment>
<protein>
    <submittedName>
        <fullName evidence="2">Uncharacterized protein</fullName>
    </submittedName>
</protein>
<keyword evidence="3" id="KW-1185">Reference proteome</keyword>
<evidence type="ECO:0000313" key="3">
    <source>
        <dbReference type="Proteomes" id="UP000292052"/>
    </source>
</evidence>
<feature type="compositionally biased region" description="Polar residues" evidence="1">
    <location>
        <begin position="59"/>
        <end position="68"/>
    </location>
</feature>
<evidence type="ECO:0000256" key="1">
    <source>
        <dbReference type="SAM" id="MobiDB-lite"/>
    </source>
</evidence>
<dbReference type="Proteomes" id="UP000292052">
    <property type="component" value="Unassembled WGS sequence"/>
</dbReference>
<feature type="compositionally biased region" description="Low complexity" evidence="1">
    <location>
        <begin position="30"/>
        <end position="58"/>
    </location>
</feature>
<dbReference type="EMBL" id="QDEB01035359">
    <property type="protein sequence ID" value="RZC39335.1"/>
    <property type="molecule type" value="Genomic_DNA"/>
</dbReference>
<feature type="compositionally biased region" description="Low complexity" evidence="1">
    <location>
        <begin position="636"/>
        <end position="658"/>
    </location>
</feature>
<name>A0A482W309_ASBVE</name>
<dbReference type="OrthoDB" id="7743577at2759"/>
<organism evidence="2 3">
    <name type="scientific">Asbolus verrucosus</name>
    <name type="common">Desert ironclad beetle</name>
    <dbReference type="NCBI Taxonomy" id="1661398"/>
    <lineage>
        <taxon>Eukaryota</taxon>
        <taxon>Metazoa</taxon>
        <taxon>Ecdysozoa</taxon>
        <taxon>Arthropoda</taxon>
        <taxon>Hexapoda</taxon>
        <taxon>Insecta</taxon>
        <taxon>Pterygota</taxon>
        <taxon>Neoptera</taxon>
        <taxon>Endopterygota</taxon>
        <taxon>Coleoptera</taxon>
        <taxon>Polyphaga</taxon>
        <taxon>Cucujiformia</taxon>
        <taxon>Tenebrionidae</taxon>
        <taxon>Pimeliinae</taxon>
        <taxon>Asbolus</taxon>
    </lineage>
</organism>
<feature type="compositionally biased region" description="Low complexity" evidence="1">
    <location>
        <begin position="351"/>
        <end position="360"/>
    </location>
</feature>